<dbReference type="RefSeq" id="WP_379791586.1">
    <property type="nucleotide sequence ID" value="NZ_JBHSQB010000007.1"/>
</dbReference>
<keyword evidence="2" id="KW-1185">Reference proteome</keyword>
<sequence length="112" mass="13411">MNTKVIEINDRHFTLIYLNECNDLSILKNELDIVSVRYFPKDEETSKDCLRLFKESTPEILDAVKDVVEDNKSFFQNFDIDMKFIANRSHYRDESLVDYTFYLDTRLKSIRN</sequence>
<name>A0ABW1PMQ4_9FLAO</name>
<comment type="caution">
    <text evidence="1">The sequence shown here is derived from an EMBL/GenBank/DDBJ whole genome shotgun (WGS) entry which is preliminary data.</text>
</comment>
<dbReference type="Proteomes" id="UP001596287">
    <property type="component" value="Unassembled WGS sequence"/>
</dbReference>
<gene>
    <name evidence="1" type="ORF">ACFPVY_08670</name>
</gene>
<organism evidence="1 2">
    <name type="scientific">Flavobacterium qiangtangense</name>
    <dbReference type="NCBI Taxonomy" id="1442595"/>
    <lineage>
        <taxon>Bacteria</taxon>
        <taxon>Pseudomonadati</taxon>
        <taxon>Bacteroidota</taxon>
        <taxon>Flavobacteriia</taxon>
        <taxon>Flavobacteriales</taxon>
        <taxon>Flavobacteriaceae</taxon>
        <taxon>Flavobacterium</taxon>
    </lineage>
</organism>
<accession>A0ABW1PMQ4</accession>
<protein>
    <submittedName>
        <fullName evidence="1">Uncharacterized protein</fullName>
    </submittedName>
</protein>
<dbReference type="EMBL" id="JBHSQB010000007">
    <property type="protein sequence ID" value="MFC6096720.1"/>
    <property type="molecule type" value="Genomic_DNA"/>
</dbReference>
<evidence type="ECO:0000313" key="1">
    <source>
        <dbReference type="EMBL" id="MFC6096720.1"/>
    </source>
</evidence>
<reference evidence="2" key="1">
    <citation type="journal article" date="2019" name="Int. J. Syst. Evol. Microbiol.">
        <title>The Global Catalogue of Microorganisms (GCM) 10K type strain sequencing project: providing services to taxonomists for standard genome sequencing and annotation.</title>
        <authorList>
            <consortium name="The Broad Institute Genomics Platform"/>
            <consortium name="The Broad Institute Genome Sequencing Center for Infectious Disease"/>
            <person name="Wu L."/>
            <person name="Ma J."/>
        </authorList>
    </citation>
    <scope>NUCLEOTIDE SEQUENCE [LARGE SCALE GENOMIC DNA]</scope>
    <source>
        <strain evidence="2">CCUG 49679</strain>
    </source>
</reference>
<proteinExistence type="predicted"/>
<evidence type="ECO:0000313" key="2">
    <source>
        <dbReference type="Proteomes" id="UP001596287"/>
    </source>
</evidence>